<dbReference type="AlphaFoldDB" id="A0A0D6XPE5"/>
<accession>A0A0D6XPE5</accession>
<dbReference type="PROSITE" id="PS50893">
    <property type="entry name" value="ABC_TRANSPORTER_2"/>
    <property type="match status" value="1"/>
</dbReference>
<dbReference type="Proteomes" id="UP000254100">
    <property type="component" value="Unassembled WGS sequence"/>
</dbReference>
<dbReference type="SUPFAM" id="SSF52540">
    <property type="entry name" value="P-loop containing nucleoside triphosphate hydrolases"/>
    <property type="match status" value="1"/>
</dbReference>
<keyword evidence="1" id="KW-0813">Transport</keyword>
<dbReference type="EMBL" id="JXWY01000042">
    <property type="protein sequence ID" value="KIX90497.1"/>
    <property type="molecule type" value="Genomic_DNA"/>
</dbReference>
<evidence type="ECO:0000256" key="2">
    <source>
        <dbReference type="ARBA" id="ARBA00022741"/>
    </source>
</evidence>
<dbReference type="Pfam" id="PF00005">
    <property type="entry name" value="ABC_tran"/>
    <property type="match status" value="1"/>
</dbReference>
<gene>
    <name evidence="6" type="primary">drrA</name>
    <name evidence="6" type="ORF">NCTC13832_01691</name>
    <name evidence="5" type="ORF">TP70_07340</name>
</gene>
<reference evidence="6 8" key="2">
    <citation type="submission" date="2018-06" db="EMBL/GenBank/DDBJ databases">
        <authorList>
            <consortium name="Pathogen Informatics"/>
            <person name="Doyle S."/>
        </authorList>
    </citation>
    <scope>NUCLEOTIDE SEQUENCE [LARGE SCALE GENOMIC DNA]</scope>
    <source>
        <strain evidence="6 8">NCTC13832</strain>
    </source>
</reference>
<dbReference type="NCBIfam" id="NF047565">
    <property type="entry name" value="PSM_export_PmtA"/>
    <property type="match status" value="1"/>
</dbReference>
<dbReference type="GO" id="GO:0016887">
    <property type="term" value="F:ATP hydrolysis activity"/>
    <property type="evidence" value="ECO:0007669"/>
    <property type="project" value="InterPro"/>
</dbReference>
<dbReference type="OrthoDB" id="9804819at2"/>
<evidence type="ECO:0000313" key="8">
    <source>
        <dbReference type="Proteomes" id="UP000254100"/>
    </source>
</evidence>
<dbReference type="Gene3D" id="3.40.50.300">
    <property type="entry name" value="P-loop containing nucleotide triphosphate hydrolases"/>
    <property type="match status" value="1"/>
</dbReference>
<evidence type="ECO:0000256" key="3">
    <source>
        <dbReference type="ARBA" id="ARBA00022840"/>
    </source>
</evidence>
<evidence type="ECO:0000313" key="5">
    <source>
        <dbReference type="EMBL" id="KIX90497.1"/>
    </source>
</evidence>
<dbReference type="InterPro" id="IPR003593">
    <property type="entry name" value="AAA+_ATPase"/>
</dbReference>
<dbReference type="RefSeq" id="WP_044360662.1">
    <property type="nucleotide sequence ID" value="NZ_JXWY01000042.1"/>
</dbReference>
<dbReference type="InterPro" id="IPR051782">
    <property type="entry name" value="ABC_Transporter_VariousFunc"/>
</dbReference>
<protein>
    <submittedName>
        <fullName evidence="5 6">ABC transporter ATP-binding protein</fullName>
        <ecNumber evidence="6">3.6.3.-</ecNumber>
    </submittedName>
</protein>
<feature type="domain" description="ABC transporter" evidence="4">
    <location>
        <begin position="3"/>
        <end position="231"/>
    </location>
</feature>
<keyword evidence="7" id="KW-1185">Reference proteome</keyword>
<evidence type="ECO:0000313" key="6">
    <source>
        <dbReference type="EMBL" id="SUM57961.1"/>
    </source>
</evidence>
<evidence type="ECO:0000313" key="7">
    <source>
        <dbReference type="Proteomes" id="UP000032366"/>
    </source>
</evidence>
<dbReference type="EMBL" id="UHDT01000001">
    <property type="protein sequence ID" value="SUM57961.1"/>
    <property type="molecule type" value="Genomic_DNA"/>
</dbReference>
<dbReference type="PANTHER" id="PTHR42939:SF3">
    <property type="entry name" value="ABC TRANSPORTER ATP-BINDING COMPONENT"/>
    <property type="match status" value="1"/>
</dbReference>
<evidence type="ECO:0000256" key="1">
    <source>
        <dbReference type="ARBA" id="ARBA00022448"/>
    </source>
</evidence>
<dbReference type="SMART" id="SM00382">
    <property type="entry name" value="AAA"/>
    <property type="match status" value="1"/>
</dbReference>
<dbReference type="CDD" id="cd03230">
    <property type="entry name" value="ABC_DR_subfamily_A"/>
    <property type="match status" value="1"/>
</dbReference>
<dbReference type="STRING" id="569857.TP70_07340"/>
<sequence length="298" mass="34110">MAQNAIELQHVSYETKHFTLEDIHFDVPTGYVTGFVGANGSGKSTTIRLIMDLLQPTSGEIKLFGQPMKADPVGIKDRIGFVYSELYLNERWTIKKAEKLIAPFYSKWDHECFMNYLTRFGLPYRQKIREFSTGMKMKLSLAIALSHHAELFIFDEPTAGLDPVVRNEVLDIIQEELLDEQKSVIFSTHILSDLERIADYIVHLQDGQIIVNEAKDTLLDTHRLVRGDSADLDAELRQLLIHCAEKDGMYQGMTKHAQTFHELFGQRVTISPMTIEEIMVHYEHHKKGVIHHDDTAEA</sequence>
<dbReference type="PANTHER" id="PTHR42939">
    <property type="entry name" value="ABC TRANSPORTER ATP-BINDING PROTEIN ALBC-RELATED"/>
    <property type="match status" value="1"/>
</dbReference>
<dbReference type="GO" id="GO:0005524">
    <property type="term" value="F:ATP binding"/>
    <property type="evidence" value="ECO:0007669"/>
    <property type="project" value="UniProtKB-KW"/>
</dbReference>
<organism evidence="6 8">
    <name type="scientific">Staphylococcus microti</name>
    <dbReference type="NCBI Taxonomy" id="569857"/>
    <lineage>
        <taxon>Bacteria</taxon>
        <taxon>Bacillati</taxon>
        <taxon>Bacillota</taxon>
        <taxon>Bacilli</taxon>
        <taxon>Bacillales</taxon>
        <taxon>Staphylococcaceae</taxon>
        <taxon>Staphylococcus</taxon>
    </lineage>
</organism>
<dbReference type="InterPro" id="IPR027417">
    <property type="entry name" value="P-loop_NTPase"/>
</dbReference>
<evidence type="ECO:0000259" key="4">
    <source>
        <dbReference type="PROSITE" id="PS50893"/>
    </source>
</evidence>
<dbReference type="InterPro" id="IPR003439">
    <property type="entry name" value="ABC_transporter-like_ATP-bd"/>
</dbReference>
<dbReference type="EC" id="3.6.3.-" evidence="6"/>
<name>A0A0D6XPE5_9STAP</name>
<keyword evidence="3 6" id="KW-0067">ATP-binding</keyword>
<proteinExistence type="predicted"/>
<reference evidence="5 7" key="1">
    <citation type="submission" date="2015-01" db="EMBL/GenBank/DDBJ databases">
        <authorList>
            <person name="Guo J."/>
        </authorList>
    </citation>
    <scope>NUCLEOTIDE SEQUENCE [LARGE SCALE GENOMIC DNA]</scope>
    <source>
        <strain evidence="5 7">DSM 22147</strain>
    </source>
</reference>
<keyword evidence="6" id="KW-0378">Hydrolase</keyword>
<keyword evidence="2" id="KW-0547">Nucleotide-binding</keyword>
<dbReference type="Proteomes" id="UP000032366">
    <property type="component" value="Unassembled WGS sequence"/>
</dbReference>